<keyword evidence="1" id="KW-0378">Hydrolase</keyword>
<dbReference type="NCBIfam" id="TIGR00277">
    <property type="entry name" value="HDIG"/>
    <property type="match status" value="1"/>
</dbReference>
<dbReference type="CDD" id="cd00077">
    <property type="entry name" value="HDc"/>
    <property type="match status" value="1"/>
</dbReference>
<evidence type="ECO:0000256" key="2">
    <source>
        <dbReference type="SAM" id="MobiDB-lite"/>
    </source>
</evidence>
<feature type="domain" description="HD" evidence="3">
    <location>
        <begin position="162"/>
        <end position="282"/>
    </location>
</feature>
<dbReference type="InterPro" id="IPR012340">
    <property type="entry name" value="NA-bd_OB-fold"/>
</dbReference>
<dbReference type="Proteomes" id="UP001295463">
    <property type="component" value="Chromosome"/>
</dbReference>
<keyword evidence="5" id="KW-1185">Reference proteome</keyword>
<dbReference type="RefSeq" id="WP_305733251.1">
    <property type="nucleotide sequence ID" value="NZ_OW150024.1"/>
</dbReference>
<dbReference type="InterPro" id="IPR050798">
    <property type="entry name" value="YhaM_exoribonuc/phosphodiest"/>
</dbReference>
<dbReference type="InterPro" id="IPR004365">
    <property type="entry name" value="NA-bd_OB_tRNA"/>
</dbReference>
<accession>A0ABM9DB89</accession>
<sequence length="361" mass="41258">MPKQYIADLKDRDAVDAAFMVKEKTLAVARNGKPYMNLKFMDKSGDMDGKLWDQVDERDRLFQRGDFVQVRGTASLYMGKMQLVVKEISRLEEDGVEMADFMPVSPVPLDQMQRELRQVVQSLQDPHLARLMELFMADERFVADYCRAPAAKGMHHVYRGGLLEHSLAVVRLVDAVVPLYPGLNRDLLVVGALLHDLGKVVELSYDRAFDYTDEGRLLGHISIGVEMVQERLARIPEFPRELALLLKHMLLSHHGQYEYGSPKRPKTVEATILHYLDDMDSKINGIRSHVARDTAQGSRWSGHHRLYNLYFFSGNGLESGEERRGGAEEPAVEAVTTEHGRDTRRCFDNRPFAELQRFRET</sequence>
<dbReference type="Pfam" id="PF01336">
    <property type="entry name" value="tRNA_anti-codon"/>
    <property type="match status" value="1"/>
</dbReference>
<dbReference type="EMBL" id="OW150024">
    <property type="protein sequence ID" value="CAH2032504.1"/>
    <property type="molecule type" value="Genomic_DNA"/>
</dbReference>
<dbReference type="InterPro" id="IPR006674">
    <property type="entry name" value="HD_domain"/>
</dbReference>
<evidence type="ECO:0000313" key="5">
    <source>
        <dbReference type="Proteomes" id="UP001295463"/>
    </source>
</evidence>
<dbReference type="Pfam" id="PF01966">
    <property type="entry name" value="HD"/>
    <property type="match status" value="1"/>
</dbReference>
<name>A0ABM9DB89_9BACT</name>
<dbReference type="SUPFAM" id="SSF109604">
    <property type="entry name" value="HD-domain/PDEase-like"/>
    <property type="match status" value="1"/>
</dbReference>
<dbReference type="PANTHER" id="PTHR37294:SF1">
    <property type="entry name" value="3'-5' EXORIBONUCLEASE YHAM"/>
    <property type="match status" value="1"/>
</dbReference>
<dbReference type="InterPro" id="IPR003607">
    <property type="entry name" value="HD/PDEase_dom"/>
</dbReference>
<dbReference type="PANTHER" id="PTHR37294">
    <property type="entry name" value="3'-5' EXORIBONUCLEASE YHAM"/>
    <property type="match status" value="1"/>
</dbReference>
<reference evidence="4 5" key="1">
    <citation type="submission" date="2022-03" db="EMBL/GenBank/DDBJ databases">
        <authorList>
            <person name="Koch H."/>
        </authorList>
    </citation>
    <scope>NUCLEOTIDE SEQUENCE [LARGE SCALE GENOMIC DNA]</scope>
    <source>
        <strain evidence="4 5">G1</strain>
    </source>
</reference>
<evidence type="ECO:0000313" key="4">
    <source>
        <dbReference type="EMBL" id="CAH2032504.1"/>
    </source>
</evidence>
<evidence type="ECO:0000259" key="3">
    <source>
        <dbReference type="PROSITE" id="PS51831"/>
    </source>
</evidence>
<dbReference type="InterPro" id="IPR006675">
    <property type="entry name" value="HDIG_dom"/>
</dbReference>
<evidence type="ECO:0000256" key="1">
    <source>
        <dbReference type="ARBA" id="ARBA00022801"/>
    </source>
</evidence>
<feature type="region of interest" description="Disordered" evidence="2">
    <location>
        <begin position="320"/>
        <end position="339"/>
    </location>
</feature>
<dbReference type="Gene3D" id="2.40.50.140">
    <property type="entry name" value="Nucleic acid-binding proteins"/>
    <property type="match status" value="1"/>
</dbReference>
<dbReference type="SMART" id="SM00471">
    <property type="entry name" value="HDc"/>
    <property type="match status" value="1"/>
</dbReference>
<gene>
    <name evidence="4" type="ORF">GEAMG1_2668</name>
</gene>
<proteinExistence type="predicted"/>
<protein>
    <submittedName>
        <fullName evidence="4">Metal dependent phosphohydrolase</fullName>
    </submittedName>
</protein>
<dbReference type="CDD" id="cd04492">
    <property type="entry name" value="YhaM_OBF_like"/>
    <property type="match status" value="1"/>
</dbReference>
<dbReference type="Gene3D" id="1.10.3210.10">
    <property type="entry name" value="Hypothetical protein af1432"/>
    <property type="match status" value="1"/>
</dbReference>
<organism evidence="4 5">
    <name type="scientific">Trichlorobacter ammonificans</name>
    <dbReference type="NCBI Taxonomy" id="2916410"/>
    <lineage>
        <taxon>Bacteria</taxon>
        <taxon>Pseudomonadati</taxon>
        <taxon>Thermodesulfobacteriota</taxon>
        <taxon>Desulfuromonadia</taxon>
        <taxon>Geobacterales</taxon>
        <taxon>Geobacteraceae</taxon>
        <taxon>Trichlorobacter</taxon>
    </lineage>
</organism>
<dbReference type="PROSITE" id="PS51831">
    <property type="entry name" value="HD"/>
    <property type="match status" value="1"/>
</dbReference>